<accession>A0AAD7LIU3</accession>
<dbReference type="InterPro" id="IPR051886">
    <property type="entry name" value="Seed_Dev/Stress_Resp_Reg"/>
</dbReference>
<feature type="domain" description="DOG1" evidence="2">
    <location>
        <begin position="9"/>
        <end position="229"/>
    </location>
</feature>
<dbReference type="PROSITE" id="PS51806">
    <property type="entry name" value="DOG1"/>
    <property type="match status" value="1"/>
</dbReference>
<evidence type="ECO:0000259" key="2">
    <source>
        <dbReference type="PROSITE" id="PS51806"/>
    </source>
</evidence>
<keyword evidence="1" id="KW-0175">Coiled coil</keyword>
<evidence type="ECO:0000313" key="4">
    <source>
        <dbReference type="Proteomes" id="UP001163823"/>
    </source>
</evidence>
<reference evidence="3" key="1">
    <citation type="journal article" date="2023" name="Science">
        <title>Elucidation of the pathway for biosynthesis of saponin adjuvants from the soapbark tree.</title>
        <authorList>
            <person name="Reed J."/>
            <person name="Orme A."/>
            <person name="El-Demerdash A."/>
            <person name="Owen C."/>
            <person name="Martin L.B.B."/>
            <person name="Misra R.C."/>
            <person name="Kikuchi S."/>
            <person name="Rejzek M."/>
            <person name="Martin A.C."/>
            <person name="Harkess A."/>
            <person name="Leebens-Mack J."/>
            <person name="Louveau T."/>
            <person name="Stephenson M.J."/>
            <person name="Osbourn A."/>
        </authorList>
    </citation>
    <scope>NUCLEOTIDE SEQUENCE</scope>
    <source>
        <strain evidence="3">S10</strain>
    </source>
</reference>
<gene>
    <name evidence="3" type="ORF">O6P43_019519</name>
</gene>
<dbReference type="KEGG" id="qsa:O6P43_019519"/>
<dbReference type="PANTHER" id="PTHR46354:SF1">
    <property type="entry name" value="PROTEIN RESPONSE TO ABA AND SALT 1-RELATED"/>
    <property type="match status" value="1"/>
</dbReference>
<name>A0AAD7LIU3_QUISA</name>
<evidence type="ECO:0000313" key="3">
    <source>
        <dbReference type="EMBL" id="KAJ7958863.1"/>
    </source>
</evidence>
<dbReference type="Pfam" id="PF14144">
    <property type="entry name" value="DOG1"/>
    <property type="match status" value="1"/>
</dbReference>
<dbReference type="EMBL" id="JARAOO010000008">
    <property type="protein sequence ID" value="KAJ7958863.1"/>
    <property type="molecule type" value="Genomic_DNA"/>
</dbReference>
<sequence>MANRPSNLQQSFHAFLEQWLFRQQTFLRQLLRLVISPADEANKFEQQRILIDQVLSHYQLYFEERSRIANEDIFLLFSPPWLSSYEQAMLWIAGSKPCLAFQFVDRAIEDLTAEQKQRMERVKVETRREERELTETMARVQETVAAPPMLGLARRAGRLMGGEISTMDTAIEAMKRAMLDVFESAESLRVTTVKKVLEILSQNQTIYFLAVAAEFQLHVRRLGMERDTERATRTRTTV</sequence>
<dbReference type="PANTHER" id="PTHR46354">
    <property type="entry name" value="DOG1 DOMAIN-CONTAINING PROTEIN"/>
    <property type="match status" value="1"/>
</dbReference>
<feature type="coiled-coil region" evidence="1">
    <location>
        <begin position="116"/>
        <end position="143"/>
    </location>
</feature>
<keyword evidence="4" id="KW-1185">Reference proteome</keyword>
<evidence type="ECO:0000256" key="1">
    <source>
        <dbReference type="SAM" id="Coils"/>
    </source>
</evidence>
<proteinExistence type="predicted"/>
<dbReference type="GO" id="GO:0043565">
    <property type="term" value="F:sequence-specific DNA binding"/>
    <property type="evidence" value="ECO:0007669"/>
    <property type="project" value="InterPro"/>
</dbReference>
<dbReference type="AlphaFoldDB" id="A0AAD7LIU3"/>
<protein>
    <submittedName>
        <fullName evidence="3">Transcription factor</fullName>
    </submittedName>
</protein>
<dbReference type="Proteomes" id="UP001163823">
    <property type="component" value="Chromosome 8"/>
</dbReference>
<dbReference type="GO" id="GO:0006351">
    <property type="term" value="P:DNA-templated transcription"/>
    <property type="evidence" value="ECO:0007669"/>
    <property type="project" value="InterPro"/>
</dbReference>
<comment type="caution">
    <text evidence="3">The sequence shown here is derived from an EMBL/GenBank/DDBJ whole genome shotgun (WGS) entry which is preliminary data.</text>
</comment>
<organism evidence="3 4">
    <name type="scientific">Quillaja saponaria</name>
    <name type="common">Soap bark tree</name>
    <dbReference type="NCBI Taxonomy" id="32244"/>
    <lineage>
        <taxon>Eukaryota</taxon>
        <taxon>Viridiplantae</taxon>
        <taxon>Streptophyta</taxon>
        <taxon>Embryophyta</taxon>
        <taxon>Tracheophyta</taxon>
        <taxon>Spermatophyta</taxon>
        <taxon>Magnoliopsida</taxon>
        <taxon>eudicotyledons</taxon>
        <taxon>Gunneridae</taxon>
        <taxon>Pentapetalae</taxon>
        <taxon>rosids</taxon>
        <taxon>fabids</taxon>
        <taxon>Fabales</taxon>
        <taxon>Quillajaceae</taxon>
        <taxon>Quillaja</taxon>
    </lineage>
</organism>
<dbReference type="InterPro" id="IPR025422">
    <property type="entry name" value="TGA_domain"/>
</dbReference>